<keyword evidence="3" id="KW-0418">Kinase</keyword>
<dbReference type="AlphaFoldDB" id="A0A1I2FGD4"/>
<accession>A0A1I2FGD4</accession>
<dbReference type="PANTHER" id="PTHR34220">
    <property type="entry name" value="SENSOR HISTIDINE KINASE YPDA"/>
    <property type="match status" value="1"/>
</dbReference>
<dbReference type="PANTHER" id="PTHR34220:SF7">
    <property type="entry name" value="SENSOR HISTIDINE KINASE YPDA"/>
    <property type="match status" value="1"/>
</dbReference>
<gene>
    <name evidence="3" type="ORF">SAMN03003324_02193</name>
</gene>
<keyword evidence="1" id="KW-1133">Transmembrane helix</keyword>
<keyword evidence="1" id="KW-0472">Membrane</keyword>
<feature type="transmembrane region" description="Helical" evidence="1">
    <location>
        <begin position="21"/>
        <end position="40"/>
    </location>
</feature>
<dbReference type="InterPro" id="IPR050640">
    <property type="entry name" value="Bact_2-comp_sensor_kinase"/>
</dbReference>
<organism evidence="3 4">
    <name type="scientific">Pedobacter antarcticus</name>
    <dbReference type="NCBI Taxonomy" id="34086"/>
    <lineage>
        <taxon>Bacteria</taxon>
        <taxon>Pseudomonadati</taxon>
        <taxon>Bacteroidota</taxon>
        <taxon>Sphingobacteriia</taxon>
        <taxon>Sphingobacteriales</taxon>
        <taxon>Sphingobacteriaceae</taxon>
        <taxon>Pedobacter</taxon>
    </lineage>
</organism>
<dbReference type="EMBL" id="FONS01000004">
    <property type="protein sequence ID" value="SFF03797.1"/>
    <property type="molecule type" value="Genomic_DNA"/>
</dbReference>
<feature type="transmembrane region" description="Helical" evidence="1">
    <location>
        <begin position="60"/>
        <end position="79"/>
    </location>
</feature>
<dbReference type="InterPro" id="IPR010559">
    <property type="entry name" value="Sig_transdc_His_kin_internal"/>
</dbReference>
<feature type="transmembrane region" description="Helical" evidence="1">
    <location>
        <begin position="121"/>
        <end position="148"/>
    </location>
</feature>
<evidence type="ECO:0000259" key="2">
    <source>
        <dbReference type="Pfam" id="PF06580"/>
    </source>
</evidence>
<protein>
    <submittedName>
        <fullName evidence="3">Histidine kinase</fullName>
    </submittedName>
</protein>
<dbReference type="Pfam" id="PF06580">
    <property type="entry name" value="His_kinase"/>
    <property type="match status" value="1"/>
</dbReference>
<keyword evidence="1" id="KW-0812">Transmembrane</keyword>
<keyword evidence="3" id="KW-0808">Transferase</keyword>
<dbReference type="GO" id="GO:0000155">
    <property type="term" value="F:phosphorelay sensor kinase activity"/>
    <property type="evidence" value="ECO:0007669"/>
    <property type="project" value="InterPro"/>
</dbReference>
<dbReference type="GO" id="GO:0016020">
    <property type="term" value="C:membrane"/>
    <property type="evidence" value="ECO:0007669"/>
    <property type="project" value="InterPro"/>
</dbReference>
<dbReference type="RefSeq" id="WP_037444359.1">
    <property type="nucleotide sequence ID" value="NZ_FONS01000004.1"/>
</dbReference>
<name>A0A1I2FGD4_9SPHI</name>
<evidence type="ECO:0000256" key="1">
    <source>
        <dbReference type="SAM" id="Phobius"/>
    </source>
</evidence>
<reference evidence="3 4" key="1">
    <citation type="submission" date="2016-10" db="EMBL/GenBank/DDBJ databases">
        <authorList>
            <person name="de Groot N.N."/>
        </authorList>
    </citation>
    <scope>NUCLEOTIDE SEQUENCE [LARGE SCALE GENOMIC DNA]</scope>
    <source>
        <strain evidence="3 4">ATCC 51969</strain>
    </source>
</reference>
<dbReference type="Proteomes" id="UP000183129">
    <property type="component" value="Unassembled WGS sequence"/>
</dbReference>
<proteinExistence type="predicted"/>
<dbReference type="STRING" id="34086.SAMN04488084_102632"/>
<sequence length="353" mass="40793">MEFITENNKGIAFLTQDKYRVPRHLTLQVIMLLITIGIFFDAPDSLNLSFNRFCGWITYYLFMNMLVYVNVYLLFPYFLAKDKMIAYLIAVVLFTILALLILMVLQDLFYDIAVSRQEPSIFALFLSLSSSFLAIILFIFGMSTVLLFKPLMYSNIKEQELQKAAGESELKFLKSQINPHFLFNTINNAHILVDEDPEMASHILTKLDDLLKYQFTDSFKEKVRLTDDIQLLNDYLELEKVRREQFTFIMESKGDLNSIFVAPLLFIPFVENAVKHNLDSHGSSYVHVVFKLENKELQFICENSKPAQPVSRKIGGIGLTNIVRRLNLLYANSYSLTKSESTDTYTVKLILKL</sequence>
<evidence type="ECO:0000313" key="3">
    <source>
        <dbReference type="EMBL" id="SFF03797.1"/>
    </source>
</evidence>
<feature type="transmembrane region" description="Helical" evidence="1">
    <location>
        <begin position="86"/>
        <end position="109"/>
    </location>
</feature>
<evidence type="ECO:0000313" key="4">
    <source>
        <dbReference type="Proteomes" id="UP000183129"/>
    </source>
</evidence>
<feature type="domain" description="Signal transduction histidine kinase internal region" evidence="2">
    <location>
        <begin position="168"/>
        <end position="244"/>
    </location>
</feature>